<dbReference type="GeneID" id="89940497"/>
<proteinExistence type="predicted"/>
<keyword evidence="3" id="KW-1185">Reference proteome</keyword>
<evidence type="ECO:0000313" key="3">
    <source>
        <dbReference type="Proteomes" id="UP001302812"/>
    </source>
</evidence>
<reference evidence="2" key="2">
    <citation type="submission" date="2023-05" db="EMBL/GenBank/DDBJ databases">
        <authorList>
            <consortium name="Lawrence Berkeley National Laboratory"/>
            <person name="Steindorff A."/>
            <person name="Hensen N."/>
            <person name="Bonometti L."/>
            <person name="Westerberg I."/>
            <person name="Brannstrom I.O."/>
            <person name="Guillou S."/>
            <person name="Cros-Aarteil S."/>
            <person name="Calhoun S."/>
            <person name="Haridas S."/>
            <person name="Kuo A."/>
            <person name="Mondo S."/>
            <person name="Pangilinan J."/>
            <person name="Riley R."/>
            <person name="Labutti K."/>
            <person name="Andreopoulos B."/>
            <person name="Lipzen A."/>
            <person name="Chen C."/>
            <person name="Yanf M."/>
            <person name="Daum C."/>
            <person name="Ng V."/>
            <person name="Clum A."/>
            <person name="Ohm R."/>
            <person name="Martin F."/>
            <person name="Silar P."/>
            <person name="Natvig D."/>
            <person name="Lalanne C."/>
            <person name="Gautier V."/>
            <person name="Ament-Velasquez S.L."/>
            <person name="Kruys A."/>
            <person name="Hutchinson M.I."/>
            <person name="Powell A.J."/>
            <person name="Barry K."/>
            <person name="Miller A.N."/>
            <person name="Grigoriev I.V."/>
            <person name="Debuchy R."/>
            <person name="Gladieux P."/>
            <person name="Thoren M.H."/>
            <person name="Johannesson H."/>
        </authorList>
    </citation>
    <scope>NUCLEOTIDE SEQUENCE</scope>
    <source>
        <strain evidence="2">CBS 508.74</strain>
    </source>
</reference>
<protein>
    <submittedName>
        <fullName evidence="2">Uncharacterized protein</fullName>
    </submittedName>
</protein>
<feature type="region of interest" description="Disordered" evidence="1">
    <location>
        <begin position="876"/>
        <end position="901"/>
    </location>
</feature>
<evidence type="ECO:0000313" key="2">
    <source>
        <dbReference type="EMBL" id="KAK4107378.1"/>
    </source>
</evidence>
<gene>
    <name evidence="2" type="ORF">N656DRAFT_785388</name>
</gene>
<name>A0AAN6QBX0_9PEZI</name>
<evidence type="ECO:0000256" key="1">
    <source>
        <dbReference type="SAM" id="MobiDB-lite"/>
    </source>
</evidence>
<reference evidence="2" key="1">
    <citation type="journal article" date="2023" name="Mol. Phylogenet. Evol.">
        <title>Genome-scale phylogeny and comparative genomics of the fungal order Sordariales.</title>
        <authorList>
            <person name="Hensen N."/>
            <person name="Bonometti L."/>
            <person name="Westerberg I."/>
            <person name="Brannstrom I.O."/>
            <person name="Guillou S."/>
            <person name="Cros-Aarteil S."/>
            <person name="Calhoun S."/>
            <person name="Haridas S."/>
            <person name="Kuo A."/>
            <person name="Mondo S."/>
            <person name="Pangilinan J."/>
            <person name="Riley R."/>
            <person name="LaButti K."/>
            <person name="Andreopoulos B."/>
            <person name="Lipzen A."/>
            <person name="Chen C."/>
            <person name="Yan M."/>
            <person name="Daum C."/>
            <person name="Ng V."/>
            <person name="Clum A."/>
            <person name="Steindorff A."/>
            <person name="Ohm R.A."/>
            <person name="Martin F."/>
            <person name="Silar P."/>
            <person name="Natvig D.O."/>
            <person name="Lalanne C."/>
            <person name="Gautier V."/>
            <person name="Ament-Velasquez S.L."/>
            <person name="Kruys A."/>
            <person name="Hutchinson M.I."/>
            <person name="Powell A.J."/>
            <person name="Barry K."/>
            <person name="Miller A.N."/>
            <person name="Grigoriev I.V."/>
            <person name="Debuchy R."/>
            <person name="Gladieux P."/>
            <person name="Hiltunen Thoren M."/>
            <person name="Johannesson H."/>
        </authorList>
    </citation>
    <scope>NUCLEOTIDE SEQUENCE</scope>
    <source>
        <strain evidence="2">CBS 508.74</strain>
    </source>
</reference>
<sequence>MTPATNLTIPLKLDAFVFNQKVCDGGPRDAKIAPITQPNYTFLRLEDSLIQNDILNHVDLHNAIPATSNSRLVDLGRDGAVRTNRLGVYLHWTIPRFYRSGVAATPSAETKHAQERRKKGFGVTDPSGTGADLSSPEFPQLPNRWLVIRKLDPRAATTQPAGAEIDAVTAWVVESDRIRYIDDDELDGKDLQVDVSPFITSKSSDPTDPTKISLAEQAEVFIGYKTAARGWTETPGLDRADLSVVSASNHLFADYQPHCSNVFSVLDDFACTINGQPGHLTSAEASYYVLGWHSDSANDPLGNLDPHGDVTRGERIQSRSMGLNGTGPYPPDVQAWLDSKSPARVLCHGAMYTVHWTANSLPLKVPANDVAKTLLDDMPVAVGTTPMDALLAYIDAHQITDLEKDLHLLEPLLRARDDGVQAQRAAVDQLQSWNFARTAGGVHWYFQNETGKEAQDPLSAEVESLEVLNHAQRLADSTARQLVEVRWEMFSEWWQFACLSEDERKSVAVETKKRTDKLSTRFATLKTLLDAEQAIVAEMSQDKTKFSKLPAPGVDPEFAEARDPTLLVGGIQAGWPDDYLDTLQVRLDSQVIRPTAPMPPGDMTPYCADVLPPGLKETATALVREFIALNPAAVAHPVLREEACAVGENDKPGRKSIEDPDPGTFFPLYHDLGKHGDPKGPLRDQWGESQPWFPLFLEWEAEYFHIPWDDWELNGELKDQVDKRWKLGIRDGLDLAKADITDRRTLSGRILLLPQPNFSLQAAVQDLFSNTDPEILNKYLPDPAQRDLVRNDTYQLPFLSAPLDGFSSELVTLMKGTHIKPNARFPQTGYQVQGIQPLPDAKIAPFGTAELCIIDAQSEQTPFGRLVLFHTPSSGEKGAGLKGSNKGKGVDDEDDAPIPFKPARHGQFRFSKLNIVDKFGQAISAIDPRYGHEHEEAVYPCLSRYFAPQLLGGQPNIVQPPARPGHCEFAQVPPAINQPARLNCAFVKHDTRWDTDKTSYSYWRPVTEWETPVWGWVVLNYADYGIQIFLPDGTFYREVRLASPTAPRHTSTGAKWLPFDPPAEPPQTGQLDLLIERLTAPDQKYLLSFLAMLGGSLDASTASSAPSAYGTFLNSLVGRPMALVNAAWSLELATDARKDQSALDGHEHKKQETSLLDGGDGKTVYKFPLKIGDQSRAHDGFVGYFLAKEDPKPGDELDLDTAYTYYPDPAPGAGTSTQPIGPGNYPHLSAFWLKPDDYTPPKAKDPSLAARYHTRDWNSHLSVFGLLIDPFVPVTSFTGGLLPTGSLPLPPWTWQGALARMTAFFHAGPLVVVGDVQKYWNADPSKVLKSQYTLDPPDKDQTVKESKVGIPGLAVANWAWLQPFWDTSNGGEKGKGKQEYMALGLGKVDGRPGYQKGPYTAIEGYLQLKAPIVRSG</sequence>
<dbReference type="Proteomes" id="UP001302812">
    <property type="component" value="Unassembled WGS sequence"/>
</dbReference>
<dbReference type="RefSeq" id="XP_064664948.1">
    <property type="nucleotide sequence ID" value="XM_064816372.1"/>
</dbReference>
<accession>A0AAN6QBX0</accession>
<feature type="region of interest" description="Disordered" evidence="1">
    <location>
        <begin position="106"/>
        <end position="138"/>
    </location>
</feature>
<organism evidence="2 3">
    <name type="scientific">Canariomyces notabilis</name>
    <dbReference type="NCBI Taxonomy" id="2074819"/>
    <lineage>
        <taxon>Eukaryota</taxon>
        <taxon>Fungi</taxon>
        <taxon>Dikarya</taxon>
        <taxon>Ascomycota</taxon>
        <taxon>Pezizomycotina</taxon>
        <taxon>Sordariomycetes</taxon>
        <taxon>Sordariomycetidae</taxon>
        <taxon>Sordariales</taxon>
        <taxon>Chaetomiaceae</taxon>
        <taxon>Canariomyces</taxon>
    </lineage>
</organism>
<comment type="caution">
    <text evidence="2">The sequence shown here is derived from an EMBL/GenBank/DDBJ whole genome shotgun (WGS) entry which is preliminary data.</text>
</comment>
<dbReference type="EMBL" id="MU853375">
    <property type="protein sequence ID" value="KAK4107378.1"/>
    <property type="molecule type" value="Genomic_DNA"/>
</dbReference>